<dbReference type="EMBL" id="CAJJDM010000028">
    <property type="protein sequence ID" value="CAD8059923.1"/>
    <property type="molecule type" value="Genomic_DNA"/>
</dbReference>
<sequence length="258" mass="31313">MHNEFQSHRGKKQFKIESYLQGNIIKAKKLNNSFLFHNSRMISLQNNGMFVYYSKCFKWPTKQFDKHKEKPKSGIYFNNVYYSCVKNSEHEVELIIKFKKSQLYHFENIYESYVKEPRCSDIVLWIFIIPINNIVDNQRFQPVREIDNLHSLFTIKVVNYDEKTQKSISQQVRTEKTTIEQRINKKDFQNKKQVQWLDLQPEKRIHQQNQLPNFTIKYEQLSYDDSWIINEENIDLNIKNMQIKRSSLPCFISFRKYN</sequence>
<dbReference type="AlphaFoldDB" id="A0A8S1L351"/>
<reference evidence="1" key="1">
    <citation type="submission" date="2021-01" db="EMBL/GenBank/DDBJ databases">
        <authorList>
            <consortium name="Genoscope - CEA"/>
            <person name="William W."/>
        </authorList>
    </citation>
    <scope>NUCLEOTIDE SEQUENCE</scope>
</reference>
<dbReference type="OMA" id="HNSRMIS"/>
<evidence type="ECO:0000313" key="1">
    <source>
        <dbReference type="EMBL" id="CAD8059923.1"/>
    </source>
</evidence>
<comment type="caution">
    <text evidence="1">The sequence shown here is derived from an EMBL/GenBank/DDBJ whole genome shotgun (WGS) entry which is preliminary data.</text>
</comment>
<accession>A0A8S1L351</accession>
<organism evidence="1 2">
    <name type="scientific">Paramecium primaurelia</name>
    <dbReference type="NCBI Taxonomy" id="5886"/>
    <lineage>
        <taxon>Eukaryota</taxon>
        <taxon>Sar</taxon>
        <taxon>Alveolata</taxon>
        <taxon>Ciliophora</taxon>
        <taxon>Intramacronucleata</taxon>
        <taxon>Oligohymenophorea</taxon>
        <taxon>Peniculida</taxon>
        <taxon>Parameciidae</taxon>
        <taxon>Paramecium</taxon>
    </lineage>
</organism>
<dbReference type="Proteomes" id="UP000688137">
    <property type="component" value="Unassembled WGS sequence"/>
</dbReference>
<gene>
    <name evidence="1" type="ORF">PPRIM_AZ9-3.1.T0290249</name>
</gene>
<protein>
    <submittedName>
        <fullName evidence="1">Uncharacterized protein</fullName>
    </submittedName>
</protein>
<name>A0A8S1L351_PARPR</name>
<proteinExistence type="predicted"/>
<evidence type="ECO:0000313" key="2">
    <source>
        <dbReference type="Proteomes" id="UP000688137"/>
    </source>
</evidence>
<keyword evidence="2" id="KW-1185">Reference proteome</keyword>